<protein>
    <recommendedName>
        <fullName evidence="4">CRM domain-containing protein</fullName>
    </recommendedName>
</protein>
<evidence type="ECO:0000313" key="5">
    <source>
        <dbReference type="EMBL" id="OMO75567.1"/>
    </source>
</evidence>
<keyword evidence="1 2" id="KW-0694">RNA-binding</keyword>
<evidence type="ECO:0000313" key="6">
    <source>
        <dbReference type="Proteomes" id="UP000187203"/>
    </source>
</evidence>
<dbReference type="STRING" id="93759.A0A1R3HYZ0"/>
<dbReference type="EMBL" id="AWUE01019198">
    <property type="protein sequence ID" value="OMO75567.1"/>
    <property type="molecule type" value="Genomic_DNA"/>
</dbReference>
<proteinExistence type="predicted"/>
<gene>
    <name evidence="5" type="ORF">COLO4_26029</name>
</gene>
<dbReference type="FunFam" id="3.30.110.60:FF:000004">
    <property type="entry name" value="RNA-binding CRS1 / YhbY (CRM) domain protein"/>
    <property type="match status" value="1"/>
</dbReference>
<dbReference type="Gene3D" id="3.30.110.60">
    <property type="entry name" value="YhbY-like"/>
    <property type="match status" value="1"/>
</dbReference>
<sequence length="269" mass="30009">MAATLSFFLRPLCISISKIHSKIPIVQLHRPLRSSSCSLSSLCSLTFPQTRSLCITNCSTSKSLLEKEVEQEEEQDFDSEFEEFDSNDADADAEDDVGIENDEEGGPVNLGLEVVGETRTFEVKKVKLPNLTVKEKKELASYAHSLGKKLKSQLVGKSGVTDNVVSSFLETLEANELLKIKIHRTCPGELEDVVEHLEQATGSVVVSQIGRTIIIYRPSLTKMKAEEKKREAQRIFMRRRSRPQPTLIKKGPLPRLSGRGRRGASRVEN</sequence>
<dbReference type="AlphaFoldDB" id="A0A1R3HYZ0"/>
<name>A0A1R3HYZ0_9ROSI</name>
<feature type="domain" description="CRM" evidence="4">
    <location>
        <begin position="129"/>
        <end position="228"/>
    </location>
</feature>
<dbReference type="PROSITE" id="PS51295">
    <property type="entry name" value="CRM"/>
    <property type="match status" value="1"/>
</dbReference>
<dbReference type="GO" id="GO:0009507">
    <property type="term" value="C:chloroplast"/>
    <property type="evidence" value="ECO:0007669"/>
    <property type="project" value="TreeGrafter"/>
</dbReference>
<accession>A0A1R3HYZ0</accession>
<dbReference type="InterPro" id="IPR035920">
    <property type="entry name" value="YhbY-like_sf"/>
</dbReference>
<feature type="compositionally biased region" description="Basic residues" evidence="3">
    <location>
        <begin position="258"/>
        <end position="269"/>
    </location>
</feature>
<evidence type="ECO:0000256" key="3">
    <source>
        <dbReference type="SAM" id="MobiDB-lite"/>
    </source>
</evidence>
<dbReference type="GO" id="GO:0003723">
    <property type="term" value="F:RNA binding"/>
    <property type="evidence" value="ECO:0007669"/>
    <property type="project" value="UniProtKB-UniRule"/>
</dbReference>
<organism evidence="5 6">
    <name type="scientific">Corchorus olitorius</name>
    <dbReference type="NCBI Taxonomy" id="93759"/>
    <lineage>
        <taxon>Eukaryota</taxon>
        <taxon>Viridiplantae</taxon>
        <taxon>Streptophyta</taxon>
        <taxon>Embryophyta</taxon>
        <taxon>Tracheophyta</taxon>
        <taxon>Spermatophyta</taxon>
        <taxon>Magnoliopsida</taxon>
        <taxon>eudicotyledons</taxon>
        <taxon>Gunneridae</taxon>
        <taxon>Pentapetalae</taxon>
        <taxon>rosids</taxon>
        <taxon>malvids</taxon>
        <taxon>Malvales</taxon>
        <taxon>Malvaceae</taxon>
        <taxon>Grewioideae</taxon>
        <taxon>Apeibeae</taxon>
        <taxon>Corchorus</taxon>
    </lineage>
</organism>
<dbReference type="InterPro" id="IPR001890">
    <property type="entry name" value="RNA-binding_CRM"/>
</dbReference>
<dbReference type="SUPFAM" id="SSF75471">
    <property type="entry name" value="YhbY-like"/>
    <property type="match status" value="1"/>
</dbReference>
<dbReference type="SMART" id="SM01103">
    <property type="entry name" value="CRS1_YhbY"/>
    <property type="match status" value="1"/>
</dbReference>
<dbReference type="Pfam" id="PF01985">
    <property type="entry name" value="CRS1_YhbY"/>
    <property type="match status" value="1"/>
</dbReference>
<keyword evidence="6" id="KW-1185">Reference proteome</keyword>
<dbReference type="Proteomes" id="UP000187203">
    <property type="component" value="Unassembled WGS sequence"/>
</dbReference>
<dbReference type="PANTHER" id="PTHR47714">
    <property type="entry name" value="CRS1/YHBY DOMAIN CONTAINING PROTEIN, EXPRESSED"/>
    <property type="match status" value="1"/>
</dbReference>
<evidence type="ECO:0000256" key="2">
    <source>
        <dbReference type="PROSITE-ProRule" id="PRU00626"/>
    </source>
</evidence>
<dbReference type="OrthoDB" id="2020593at2759"/>
<reference evidence="6" key="1">
    <citation type="submission" date="2013-09" db="EMBL/GenBank/DDBJ databases">
        <title>Corchorus olitorius genome sequencing.</title>
        <authorList>
            <person name="Alam M."/>
            <person name="Haque M.S."/>
            <person name="Islam M.S."/>
            <person name="Emdad E.M."/>
            <person name="Islam M.M."/>
            <person name="Ahmed B."/>
            <person name="Halim A."/>
            <person name="Hossen Q.M.M."/>
            <person name="Hossain M.Z."/>
            <person name="Ahmed R."/>
            <person name="Khan M.M."/>
            <person name="Islam R."/>
            <person name="Rashid M.M."/>
            <person name="Khan S.A."/>
            <person name="Rahman M.S."/>
            <person name="Alam M."/>
            <person name="Yahiya A.S."/>
            <person name="Khan M.S."/>
            <person name="Azam M.S."/>
            <person name="Haque T."/>
            <person name="Lashkar M.Z.H."/>
            <person name="Akhand A.I."/>
            <person name="Morshed G."/>
            <person name="Roy S."/>
            <person name="Uddin K.S."/>
            <person name="Rabeya T."/>
            <person name="Hossain A.S."/>
            <person name="Chowdhury A."/>
            <person name="Snigdha A.R."/>
            <person name="Mortoza M.S."/>
            <person name="Matin S.A."/>
            <person name="Hoque S.M.E."/>
            <person name="Islam M.K."/>
            <person name="Roy D.K."/>
            <person name="Haider R."/>
            <person name="Moosa M.M."/>
            <person name="Elias S.M."/>
            <person name="Hasan A.M."/>
            <person name="Jahan S."/>
            <person name="Shafiuddin M."/>
            <person name="Mahmood N."/>
            <person name="Shommy N.S."/>
        </authorList>
    </citation>
    <scope>NUCLEOTIDE SEQUENCE [LARGE SCALE GENOMIC DNA]</scope>
    <source>
        <strain evidence="6">cv. O-4</strain>
    </source>
</reference>
<feature type="region of interest" description="Disordered" evidence="3">
    <location>
        <begin position="236"/>
        <end position="269"/>
    </location>
</feature>
<comment type="caution">
    <text evidence="5">The sequence shown here is derived from an EMBL/GenBank/DDBJ whole genome shotgun (WGS) entry which is preliminary data.</text>
</comment>
<dbReference type="PANTHER" id="PTHR47714:SF1">
    <property type="entry name" value="RNA-BINDING CRS1 _ YHBY (CRM) DOMAIN PROTEIN"/>
    <property type="match status" value="1"/>
</dbReference>
<evidence type="ECO:0000259" key="4">
    <source>
        <dbReference type="PROSITE" id="PS51295"/>
    </source>
</evidence>
<evidence type="ECO:0000256" key="1">
    <source>
        <dbReference type="ARBA" id="ARBA00022884"/>
    </source>
</evidence>